<dbReference type="Proteomes" id="UP000575469">
    <property type="component" value="Unassembled WGS sequence"/>
</dbReference>
<dbReference type="SUPFAM" id="SSF103473">
    <property type="entry name" value="MFS general substrate transporter"/>
    <property type="match status" value="1"/>
</dbReference>
<evidence type="ECO:0000256" key="6">
    <source>
        <dbReference type="SAM" id="Phobius"/>
    </source>
</evidence>
<name>A0A848NSM6_9RALS</name>
<feature type="transmembrane region" description="Helical" evidence="6">
    <location>
        <begin position="155"/>
        <end position="177"/>
    </location>
</feature>
<feature type="transmembrane region" description="Helical" evidence="6">
    <location>
        <begin position="382"/>
        <end position="406"/>
    </location>
</feature>
<dbReference type="GO" id="GO:0022857">
    <property type="term" value="F:transmembrane transporter activity"/>
    <property type="evidence" value="ECO:0007669"/>
    <property type="project" value="InterPro"/>
</dbReference>
<dbReference type="InterPro" id="IPR011701">
    <property type="entry name" value="MFS"/>
</dbReference>
<protein>
    <submittedName>
        <fullName evidence="8">MFS transporter</fullName>
    </submittedName>
</protein>
<feature type="transmembrane region" description="Helical" evidence="6">
    <location>
        <begin position="97"/>
        <end position="116"/>
    </location>
</feature>
<sequence>MASHSLPIGEPLPAYSQQQADISYRKITFKIVPLIVIAYIIAYIDRVNVGFAKLQFLQDLHFSEAVYGLGAGLFFIGYMLFEIPSNLLLERIGARATLARIMIMWGGISACMAFVSTPTQFYVMRFFLGVAEAGFFPGVILYLSYWFPSKRRARITAMFSIGGAAAGIVGSPLSGWLLTLGGIHGLQGWQILFIYEGIPAVLLGVFAYFYMDDKPAQVKWLSDAEKAMVAQELQADVRGTVETNHANFAQALRDPTVYAAAIAYIAVIAGTSTIGLWGPTVLKRLNVGASMIGILTAVPFVFAVVSMYLVCRSSDRTLERRWHYAGSMAMAGLSLGLLGLGAQSGVVAVVVLLTLAACGAWSALPVFWSIPPEYLSGSAKAGGIAFISSVGALGGFISPTIVGWVATWTGSVYFGLAAIGAMLILSALILLVGVRPAQLRTTGRNSAAKSVN</sequence>
<feature type="transmembrane region" description="Helical" evidence="6">
    <location>
        <begin position="189"/>
        <end position="211"/>
    </location>
</feature>
<organism evidence="8 9">
    <name type="scientific">Ralstonia insidiosa</name>
    <dbReference type="NCBI Taxonomy" id="190721"/>
    <lineage>
        <taxon>Bacteria</taxon>
        <taxon>Pseudomonadati</taxon>
        <taxon>Pseudomonadota</taxon>
        <taxon>Betaproteobacteria</taxon>
        <taxon>Burkholderiales</taxon>
        <taxon>Burkholderiaceae</taxon>
        <taxon>Ralstonia</taxon>
    </lineage>
</organism>
<feature type="transmembrane region" description="Helical" evidence="6">
    <location>
        <begin position="122"/>
        <end position="143"/>
    </location>
</feature>
<evidence type="ECO:0000259" key="7">
    <source>
        <dbReference type="PROSITE" id="PS50850"/>
    </source>
</evidence>
<feature type="transmembrane region" description="Helical" evidence="6">
    <location>
        <begin position="412"/>
        <end position="434"/>
    </location>
</feature>
<keyword evidence="4 6" id="KW-1133">Transmembrane helix</keyword>
<evidence type="ECO:0000256" key="1">
    <source>
        <dbReference type="ARBA" id="ARBA00004141"/>
    </source>
</evidence>
<reference evidence="8 9" key="1">
    <citation type="submission" date="2020-04" db="EMBL/GenBank/DDBJ databases">
        <title>Ralstonia insidiosa genome sequencing and assembly.</title>
        <authorList>
            <person name="Martins R.C.R."/>
            <person name="Perdigao-Neto L.V."/>
            <person name="Levin A.S.S."/>
            <person name="Costa S.F."/>
        </authorList>
    </citation>
    <scope>NUCLEOTIDE SEQUENCE [LARGE SCALE GENOMIC DNA]</scope>
    <source>
        <strain evidence="8 9">5047</strain>
    </source>
</reference>
<evidence type="ECO:0000256" key="5">
    <source>
        <dbReference type="ARBA" id="ARBA00023136"/>
    </source>
</evidence>
<comment type="subcellular location">
    <subcellularLocation>
        <location evidence="1">Membrane</location>
        <topology evidence="1">Multi-pass membrane protein</topology>
    </subcellularLocation>
</comment>
<feature type="transmembrane region" description="Helical" evidence="6">
    <location>
        <begin position="65"/>
        <end position="85"/>
    </location>
</feature>
<evidence type="ECO:0000256" key="4">
    <source>
        <dbReference type="ARBA" id="ARBA00022989"/>
    </source>
</evidence>
<keyword evidence="3 6" id="KW-0812">Transmembrane</keyword>
<dbReference type="PANTHER" id="PTHR43791:SF36">
    <property type="entry name" value="TRANSPORTER, PUTATIVE (AFU_ORTHOLOGUE AFUA_6G08340)-RELATED"/>
    <property type="match status" value="1"/>
</dbReference>
<feature type="transmembrane region" description="Helical" evidence="6">
    <location>
        <begin position="257"/>
        <end position="277"/>
    </location>
</feature>
<feature type="domain" description="Major facilitator superfamily (MFS) profile" evidence="7">
    <location>
        <begin position="31"/>
        <end position="438"/>
    </location>
</feature>
<dbReference type="PROSITE" id="PS50850">
    <property type="entry name" value="MFS"/>
    <property type="match status" value="1"/>
</dbReference>
<dbReference type="InterPro" id="IPR036259">
    <property type="entry name" value="MFS_trans_sf"/>
</dbReference>
<dbReference type="CDD" id="cd17319">
    <property type="entry name" value="MFS_ExuT_GudP_like"/>
    <property type="match status" value="1"/>
</dbReference>
<gene>
    <name evidence="8" type="ORF">HGR00_09295</name>
</gene>
<keyword evidence="2" id="KW-0813">Transport</keyword>
<evidence type="ECO:0000256" key="2">
    <source>
        <dbReference type="ARBA" id="ARBA00022448"/>
    </source>
</evidence>
<dbReference type="GO" id="GO:0016020">
    <property type="term" value="C:membrane"/>
    <property type="evidence" value="ECO:0007669"/>
    <property type="project" value="UniProtKB-SubCell"/>
</dbReference>
<keyword evidence="5 6" id="KW-0472">Membrane</keyword>
<feature type="transmembrane region" description="Helical" evidence="6">
    <location>
        <begin position="27"/>
        <end position="45"/>
    </location>
</feature>
<dbReference type="FunFam" id="1.20.1250.20:FF:000018">
    <property type="entry name" value="MFS transporter permease"/>
    <property type="match status" value="1"/>
</dbReference>
<accession>A0A848NSM6</accession>
<dbReference type="EMBL" id="JABBZM010000007">
    <property type="protein sequence ID" value="NMV38102.1"/>
    <property type="molecule type" value="Genomic_DNA"/>
</dbReference>
<feature type="transmembrane region" description="Helical" evidence="6">
    <location>
        <begin position="289"/>
        <end position="310"/>
    </location>
</feature>
<evidence type="ECO:0000313" key="8">
    <source>
        <dbReference type="EMBL" id="NMV38102.1"/>
    </source>
</evidence>
<dbReference type="RefSeq" id="WP_169339956.1">
    <property type="nucleotide sequence ID" value="NZ_JABBZM010000007.1"/>
</dbReference>
<evidence type="ECO:0000313" key="9">
    <source>
        <dbReference type="Proteomes" id="UP000575469"/>
    </source>
</evidence>
<feature type="transmembrane region" description="Helical" evidence="6">
    <location>
        <begin position="322"/>
        <end position="340"/>
    </location>
</feature>
<proteinExistence type="predicted"/>
<comment type="caution">
    <text evidence="8">The sequence shown here is derived from an EMBL/GenBank/DDBJ whole genome shotgun (WGS) entry which is preliminary data.</text>
</comment>
<evidence type="ECO:0000256" key="3">
    <source>
        <dbReference type="ARBA" id="ARBA00022692"/>
    </source>
</evidence>
<dbReference type="Gene3D" id="1.20.1250.20">
    <property type="entry name" value="MFS general substrate transporter like domains"/>
    <property type="match status" value="2"/>
</dbReference>
<feature type="transmembrane region" description="Helical" evidence="6">
    <location>
        <begin position="346"/>
        <end position="370"/>
    </location>
</feature>
<dbReference type="PANTHER" id="PTHR43791">
    <property type="entry name" value="PERMEASE-RELATED"/>
    <property type="match status" value="1"/>
</dbReference>
<dbReference type="Pfam" id="PF07690">
    <property type="entry name" value="MFS_1"/>
    <property type="match status" value="1"/>
</dbReference>
<dbReference type="InterPro" id="IPR020846">
    <property type="entry name" value="MFS_dom"/>
</dbReference>
<dbReference type="AlphaFoldDB" id="A0A848NSM6"/>